<gene>
    <name evidence="1" type="ORF">P691DRAFT_681686</name>
</gene>
<evidence type="ECO:0000313" key="1">
    <source>
        <dbReference type="EMBL" id="KAF9442319.1"/>
    </source>
</evidence>
<dbReference type="Proteomes" id="UP000807342">
    <property type="component" value="Unassembled WGS sequence"/>
</dbReference>
<keyword evidence="2" id="KW-1185">Reference proteome</keyword>
<reference evidence="1" key="1">
    <citation type="submission" date="2020-11" db="EMBL/GenBank/DDBJ databases">
        <authorList>
            <consortium name="DOE Joint Genome Institute"/>
            <person name="Ahrendt S."/>
            <person name="Riley R."/>
            <person name="Andreopoulos W."/>
            <person name="Labutti K."/>
            <person name="Pangilinan J."/>
            <person name="Ruiz-Duenas F.J."/>
            <person name="Barrasa J.M."/>
            <person name="Sanchez-Garcia M."/>
            <person name="Camarero S."/>
            <person name="Miyauchi S."/>
            <person name="Serrano A."/>
            <person name="Linde D."/>
            <person name="Babiker R."/>
            <person name="Drula E."/>
            <person name="Ayuso-Fernandez I."/>
            <person name="Pacheco R."/>
            <person name="Padilla G."/>
            <person name="Ferreira P."/>
            <person name="Barriuso J."/>
            <person name="Kellner H."/>
            <person name="Castanera R."/>
            <person name="Alfaro M."/>
            <person name="Ramirez L."/>
            <person name="Pisabarro A.G."/>
            <person name="Kuo A."/>
            <person name="Tritt A."/>
            <person name="Lipzen A."/>
            <person name="He G."/>
            <person name="Yan M."/>
            <person name="Ng V."/>
            <person name="Cullen D."/>
            <person name="Martin F."/>
            <person name="Rosso M.-N."/>
            <person name="Henrissat B."/>
            <person name="Hibbett D."/>
            <person name="Martinez A.T."/>
            <person name="Grigoriev I.V."/>
        </authorList>
    </citation>
    <scope>NUCLEOTIDE SEQUENCE</scope>
    <source>
        <strain evidence="1">MF-IS2</strain>
    </source>
</reference>
<organism evidence="1 2">
    <name type="scientific">Macrolepiota fuliginosa MF-IS2</name>
    <dbReference type="NCBI Taxonomy" id="1400762"/>
    <lineage>
        <taxon>Eukaryota</taxon>
        <taxon>Fungi</taxon>
        <taxon>Dikarya</taxon>
        <taxon>Basidiomycota</taxon>
        <taxon>Agaricomycotina</taxon>
        <taxon>Agaricomycetes</taxon>
        <taxon>Agaricomycetidae</taxon>
        <taxon>Agaricales</taxon>
        <taxon>Agaricineae</taxon>
        <taxon>Agaricaceae</taxon>
        <taxon>Macrolepiota</taxon>
    </lineage>
</organism>
<proteinExistence type="predicted"/>
<sequence length="118" mass="13562">MAPITVSLVGYRVSSEAIERYRTLKDLPKYNHRLLVQDLESQVGVPLALVEVERDEEDDLYLCCFIDFSSRPYSPEDLLAIPVPPGFRQLPQLIPVEGDLHRLFAPNAYVMYHDRSDK</sequence>
<name>A0A9P5X2B0_9AGAR</name>
<comment type="caution">
    <text evidence="1">The sequence shown here is derived from an EMBL/GenBank/DDBJ whole genome shotgun (WGS) entry which is preliminary data.</text>
</comment>
<dbReference type="EMBL" id="MU151654">
    <property type="protein sequence ID" value="KAF9442319.1"/>
    <property type="molecule type" value="Genomic_DNA"/>
</dbReference>
<accession>A0A9P5X2B0</accession>
<evidence type="ECO:0000313" key="2">
    <source>
        <dbReference type="Proteomes" id="UP000807342"/>
    </source>
</evidence>
<dbReference type="AlphaFoldDB" id="A0A9P5X2B0"/>
<protein>
    <submittedName>
        <fullName evidence="1">Uncharacterized protein</fullName>
    </submittedName>
</protein>
<dbReference type="OrthoDB" id="3266525at2759"/>